<sequence length="55" mass="5661">MRPGAVAELGSVPLVDAVATHDAEDGRAAVFLVNRSLSEEMTVTVNVVALGRPTA</sequence>
<dbReference type="AlphaFoldDB" id="A0AAW8NHE6"/>
<dbReference type="InterPro" id="IPR013780">
    <property type="entry name" value="Glyco_hydro_b"/>
</dbReference>
<evidence type="ECO:0000313" key="2">
    <source>
        <dbReference type="Proteomes" id="UP001262032"/>
    </source>
</evidence>
<reference evidence="1" key="1">
    <citation type="submission" date="2023-07" db="EMBL/GenBank/DDBJ databases">
        <title>Sorghum-associated microbial communities from plants grown in Nebraska, USA.</title>
        <authorList>
            <person name="Schachtman D."/>
        </authorList>
    </citation>
    <scope>NUCLEOTIDE SEQUENCE</scope>
    <source>
        <strain evidence="1">BE261</strain>
    </source>
</reference>
<comment type="caution">
    <text evidence="1">The sequence shown here is derived from an EMBL/GenBank/DDBJ whole genome shotgun (WGS) entry which is preliminary data.</text>
</comment>
<dbReference type="Proteomes" id="UP001262032">
    <property type="component" value="Unassembled WGS sequence"/>
</dbReference>
<dbReference type="Gene3D" id="2.60.40.1180">
    <property type="entry name" value="Golgi alpha-mannosidase II"/>
    <property type="match status" value="1"/>
</dbReference>
<gene>
    <name evidence="1" type="ORF">J2X12_003367</name>
</gene>
<proteinExistence type="predicted"/>
<accession>A0AAW8NHE6</accession>
<dbReference type="SUPFAM" id="SSF51011">
    <property type="entry name" value="Glycosyl hydrolase domain"/>
    <property type="match status" value="1"/>
</dbReference>
<organism evidence="1 2">
    <name type="scientific">Pseudarthrobacter oxydans</name>
    <name type="common">Arthrobacter oxydans</name>
    <dbReference type="NCBI Taxonomy" id="1671"/>
    <lineage>
        <taxon>Bacteria</taxon>
        <taxon>Bacillati</taxon>
        <taxon>Actinomycetota</taxon>
        <taxon>Actinomycetes</taxon>
        <taxon>Micrococcales</taxon>
        <taxon>Micrococcaceae</taxon>
        <taxon>Pseudarthrobacter</taxon>
    </lineage>
</organism>
<evidence type="ECO:0000313" key="1">
    <source>
        <dbReference type="EMBL" id="MDR7165318.1"/>
    </source>
</evidence>
<name>A0AAW8NHE6_PSEOX</name>
<dbReference type="EMBL" id="JAVDWN010000014">
    <property type="protein sequence ID" value="MDR7165318.1"/>
    <property type="molecule type" value="Genomic_DNA"/>
</dbReference>
<protein>
    <submittedName>
        <fullName evidence="1">Alpha-L-arabinofuranosidase</fullName>
    </submittedName>
</protein>